<evidence type="ECO:0000313" key="5">
    <source>
        <dbReference type="EMBL" id="GDH59939.1"/>
    </source>
</evidence>
<gene>
    <name evidence="5" type="ORF">BvCmsKKP061_04557</name>
</gene>
<evidence type="ECO:0000256" key="4">
    <source>
        <dbReference type="ARBA" id="ARBA00023172"/>
    </source>
</evidence>
<dbReference type="GO" id="GO:0032196">
    <property type="term" value="P:transposition"/>
    <property type="evidence" value="ECO:0007669"/>
    <property type="project" value="UniProtKB-KW"/>
</dbReference>
<reference evidence="5 6" key="1">
    <citation type="submission" date="2018-04" db="EMBL/GenBank/DDBJ databases">
        <title>Large scale genomics of bovine and human commensal E. coli to reveal the emerging process of EHEC.</title>
        <authorList>
            <person name="Arimizu Y."/>
            <person name="Ogura Y."/>
        </authorList>
    </citation>
    <scope>NUCLEOTIDE SEQUENCE [LARGE SCALE GENOMIC DNA]</scope>
    <source>
        <strain evidence="5 6">KK-P061</strain>
    </source>
</reference>
<name>A0A4D1MVD9_ECOLX</name>
<dbReference type="PROSITE" id="PS50531">
    <property type="entry name" value="HTH_IS21"/>
    <property type="match status" value="1"/>
</dbReference>
<accession>A0A4D1MVD9</accession>
<dbReference type="AlphaFoldDB" id="A0A4D1MVD9"/>
<dbReference type="GO" id="GO:0006310">
    <property type="term" value="P:DNA recombination"/>
    <property type="evidence" value="ECO:0007669"/>
    <property type="project" value="UniProtKB-KW"/>
</dbReference>
<dbReference type="PANTHER" id="PTHR35004:SF7">
    <property type="entry name" value="INTEGRASE PROTEIN"/>
    <property type="match status" value="1"/>
</dbReference>
<dbReference type="Gene3D" id="1.10.10.60">
    <property type="entry name" value="Homeodomain-like"/>
    <property type="match status" value="1"/>
</dbReference>
<dbReference type="EMBL" id="BFXY01000148">
    <property type="protein sequence ID" value="GDH59939.1"/>
    <property type="molecule type" value="Genomic_DNA"/>
</dbReference>
<dbReference type="Proteomes" id="UP000303027">
    <property type="component" value="Unassembled WGS sequence"/>
</dbReference>
<protein>
    <submittedName>
        <fullName evidence="5">Transposase</fullName>
    </submittedName>
</protein>
<organism evidence="5 6">
    <name type="scientific">Escherichia coli</name>
    <dbReference type="NCBI Taxonomy" id="562"/>
    <lineage>
        <taxon>Bacteria</taxon>
        <taxon>Pseudomonadati</taxon>
        <taxon>Pseudomonadota</taxon>
        <taxon>Gammaproteobacteria</taxon>
        <taxon>Enterobacterales</taxon>
        <taxon>Enterobacteriaceae</taxon>
        <taxon>Escherichia</taxon>
    </lineage>
</organism>
<dbReference type="PANTHER" id="PTHR35004">
    <property type="entry name" value="TRANSPOSASE RV3428C-RELATED"/>
    <property type="match status" value="1"/>
</dbReference>
<keyword evidence="4" id="KW-0233">DNA recombination</keyword>
<evidence type="ECO:0000256" key="3">
    <source>
        <dbReference type="ARBA" id="ARBA00023125"/>
    </source>
</evidence>
<proteinExistence type="inferred from homology"/>
<evidence type="ECO:0000256" key="2">
    <source>
        <dbReference type="ARBA" id="ARBA00022578"/>
    </source>
</evidence>
<sequence length="186" mass="21656">MLSREDFYMIKQMRQQGAYIVDIATQIGCSERTVRRYLKYPEPPARKTRHKMVKLKPFMDYIDMRLAENVWNSEVIFAEIKAMGYTGGRSMLRYYIQPKRKMRPSKRTVRFETQPGYQLQHDWGDVEVEVAGNGAKLTLRLIRWGSPAASMSSPHQNRMLSIPTNHWFAPSATSVVDPTLVIWTLL</sequence>
<comment type="caution">
    <text evidence="5">The sequence shown here is derived from an EMBL/GenBank/DDBJ whole genome shotgun (WGS) entry which is preliminary data.</text>
</comment>
<dbReference type="GO" id="GO:0003677">
    <property type="term" value="F:DNA binding"/>
    <property type="evidence" value="ECO:0007669"/>
    <property type="project" value="UniProtKB-KW"/>
</dbReference>
<dbReference type="InterPro" id="IPR017894">
    <property type="entry name" value="HTH_IS21_transposase_type"/>
</dbReference>
<comment type="similarity">
    <text evidence="1">Belongs to the transposase IS21/IS408/IS1162 family.</text>
</comment>
<evidence type="ECO:0000256" key="1">
    <source>
        <dbReference type="ARBA" id="ARBA00009277"/>
    </source>
</evidence>
<keyword evidence="3" id="KW-0238">DNA-binding</keyword>
<evidence type="ECO:0000313" key="6">
    <source>
        <dbReference type="Proteomes" id="UP000303027"/>
    </source>
</evidence>
<keyword evidence="2" id="KW-0815">Transposition</keyword>